<name>A0ACB8UTF4_9EURO</name>
<organism evidence="1">
    <name type="scientific">Ophidiomyces ophidiicola</name>
    <dbReference type="NCBI Taxonomy" id="1387563"/>
    <lineage>
        <taxon>Eukaryota</taxon>
        <taxon>Fungi</taxon>
        <taxon>Dikarya</taxon>
        <taxon>Ascomycota</taxon>
        <taxon>Pezizomycotina</taxon>
        <taxon>Eurotiomycetes</taxon>
        <taxon>Eurotiomycetidae</taxon>
        <taxon>Onygenales</taxon>
        <taxon>Onygenaceae</taxon>
        <taxon>Ophidiomyces</taxon>
    </lineage>
</organism>
<proteinExistence type="predicted"/>
<protein>
    <submittedName>
        <fullName evidence="1">Uncharacterized protein</fullName>
    </submittedName>
</protein>
<evidence type="ECO:0000313" key="1">
    <source>
        <dbReference type="EMBL" id="KAI2384741.1"/>
    </source>
</evidence>
<reference evidence="1" key="1">
    <citation type="journal article" date="2022" name="bioRxiv">
        <title>Population genetic analysis of Ophidiomyces ophidiicola, the causative agent of snake fungal disease, indicates recent introductions to the USA.</title>
        <authorList>
            <person name="Ladner J.T."/>
            <person name="Palmer J.M."/>
            <person name="Ettinger C.L."/>
            <person name="Stajich J.E."/>
            <person name="Farrell T.M."/>
            <person name="Glorioso B.M."/>
            <person name="Lawson B."/>
            <person name="Price S.J."/>
            <person name="Stengle A.G."/>
            <person name="Grear D.A."/>
            <person name="Lorch J.M."/>
        </authorList>
    </citation>
    <scope>NUCLEOTIDE SEQUENCE</scope>
    <source>
        <strain evidence="1">NWHC 24266-5</strain>
    </source>
</reference>
<comment type="caution">
    <text evidence="1">The sequence shown here is derived from an EMBL/GenBank/DDBJ whole genome shotgun (WGS) entry which is preliminary data.</text>
</comment>
<sequence>MAAEHTGATLLAQVKEESLLDILQALRESHLLSPKLPLVGIPRLDTALAALRSNEHNPRQPVLEITSPASGDGKTALLYYATAQAVLPAWLENDVIVGGHDAAVIWLDTDARFDAHRLRCVMANIVRQRALQESDNYTEAVNESLRHVHVFQPLSSPALLATLESIPEYLFSTQHYSRYRPLHAIVIDSASAFYWQDWRKAEVSRIPGAVDEEGHALGATSSRRSTNMPADIVSVLRDLQNKFSCLILYSTAGLYPCGSSLSPLTSFRPYLPYPWITLPALRVVVRREPVRPFVDGMTVDEARADGLVRQAVVQRGVFSGWIDPSSLPTYMQGAAATQPFSFKISNEGIFFDGMTILPQV</sequence>
<accession>A0ACB8UTF4</accession>
<gene>
    <name evidence="1" type="ORF">LOY88_004486</name>
</gene>
<dbReference type="EMBL" id="JALBCA010000068">
    <property type="protein sequence ID" value="KAI2384741.1"/>
    <property type="molecule type" value="Genomic_DNA"/>
</dbReference>